<dbReference type="InterPro" id="IPR003661">
    <property type="entry name" value="HisK_dim/P_dom"/>
</dbReference>
<evidence type="ECO:0000256" key="6">
    <source>
        <dbReference type="PROSITE-ProRule" id="PRU00169"/>
    </source>
</evidence>
<reference evidence="13" key="1">
    <citation type="submission" date="2020-05" db="EMBL/GenBank/DDBJ databases">
        <title>Frigoriglobus tundricola gen. nov., sp. nov., a psychrotolerant cellulolytic planctomycete of the family Gemmataceae with two divergent copies of 16S rRNA gene.</title>
        <authorList>
            <person name="Kulichevskaya I.S."/>
            <person name="Ivanova A.A."/>
            <person name="Naumoff D.G."/>
            <person name="Beletsky A.V."/>
            <person name="Rijpstra W.I.C."/>
            <person name="Sinninghe Damste J.S."/>
            <person name="Mardanov A.V."/>
            <person name="Ravin N.V."/>
            <person name="Dedysh S.N."/>
        </authorList>
    </citation>
    <scope>NUCLEOTIDE SEQUENCE [LARGE SCALE GENOMIC DNA]</scope>
    <source>
        <strain evidence="13">PL17</strain>
    </source>
</reference>
<sequence>MSQPHPQRSKQSDGELFRLLVENVQDYAIFVIDPEGRVENWNLGAERLLGYREEEVVGRSVAVLFTPEDIENGFPQREMQQALESGRGNDDRWHVRKDGTRFWCGGTLTPLWDEGRKLRGFAKIMRDRTEWKRAEEERTARTREAERRQRLYNAVLSNTPDLVYVFDLDHRFTFANHILLRTWGKTWDEAIGKTCLELGYEPWHAAMHDREIEQVVATRQPVKGEVPFTGTFGRRIYEYIFVPVLGASGEVEAVAGTTRDVTDRRQSEEALREASATLRSFYDTAPVMMGVVEVGGEDVVHLTDNAATGRFFGTAPASLAGRTASEMGVPPDHLREWVRAYRESQRTQQPARFEYPHETPHGRRWVSAIVYCIEALPGNRCRCSYVAEDVTERKRVEEALRATDRRKDEFLATLAHELRNPLAPIRNALQILKMPRVEAATVERSRDMMERQVHHLVRLVDDLMDVSRVMRGKVELRRERVELATVVARAVETVQPLVDAQRHELSVRFPPESLLLDADPVRLAQVVGNLLTNAAKYTEPGGRIRLTADRDGDVAVLRVRDNGIGIAPDVLPHVFELFFQADHATTKTQGGLGIGLTLVQNLVEMHGGTVEAQSDGLGKGCEFVVRLPLVVQGIGREQSGDTTKAQESPSPSGNRLLVVDDNRDAADSLAMLLELKGHEVRVAHSGQAALVETQTFKPDLIFLDIGMPGMDGYEVARRVRKTPGLEDVVLAALTGWGQPEDRRRTAEAGFDHHLVKPPDPKVVEGVLAGLKRPEGQ</sequence>
<dbReference type="SUPFAM" id="SSF55785">
    <property type="entry name" value="PYP-like sensor domain (PAS domain)"/>
    <property type="match status" value="3"/>
</dbReference>
<feature type="domain" description="Response regulatory" evidence="9">
    <location>
        <begin position="655"/>
        <end position="771"/>
    </location>
</feature>
<dbReference type="CDD" id="cd00075">
    <property type="entry name" value="HATPase"/>
    <property type="match status" value="1"/>
</dbReference>
<dbReference type="KEGG" id="ftj:FTUN_8833"/>
<dbReference type="Pfam" id="PF13426">
    <property type="entry name" value="PAS_9"/>
    <property type="match status" value="1"/>
</dbReference>
<accession>A0A6M5Z731</accession>
<dbReference type="InterPro" id="IPR013656">
    <property type="entry name" value="PAS_4"/>
</dbReference>
<evidence type="ECO:0000259" key="9">
    <source>
        <dbReference type="PROSITE" id="PS50110"/>
    </source>
</evidence>
<dbReference type="InterPro" id="IPR001789">
    <property type="entry name" value="Sig_transdc_resp-reg_receiver"/>
</dbReference>
<dbReference type="InterPro" id="IPR003594">
    <property type="entry name" value="HATPase_dom"/>
</dbReference>
<keyword evidence="4" id="KW-0808">Transferase</keyword>
<dbReference type="EMBL" id="CP053452">
    <property type="protein sequence ID" value="QJX01194.1"/>
    <property type="molecule type" value="Genomic_DNA"/>
</dbReference>
<feature type="domain" description="PAC" evidence="11">
    <location>
        <begin position="88"/>
        <end position="140"/>
    </location>
</feature>
<evidence type="ECO:0000259" key="11">
    <source>
        <dbReference type="PROSITE" id="PS50113"/>
    </source>
</evidence>
<dbReference type="SMART" id="SM00387">
    <property type="entry name" value="HATPase_c"/>
    <property type="match status" value="1"/>
</dbReference>
<dbReference type="PANTHER" id="PTHR43547">
    <property type="entry name" value="TWO-COMPONENT HISTIDINE KINASE"/>
    <property type="match status" value="1"/>
</dbReference>
<evidence type="ECO:0000313" key="12">
    <source>
        <dbReference type="EMBL" id="QJX01194.1"/>
    </source>
</evidence>
<dbReference type="CDD" id="cd00130">
    <property type="entry name" value="PAS"/>
    <property type="match status" value="3"/>
</dbReference>
<evidence type="ECO:0000256" key="5">
    <source>
        <dbReference type="ARBA" id="ARBA00022777"/>
    </source>
</evidence>
<dbReference type="RefSeq" id="WP_171475792.1">
    <property type="nucleotide sequence ID" value="NZ_CP053452.2"/>
</dbReference>
<dbReference type="InterPro" id="IPR036890">
    <property type="entry name" value="HATPase_C_sf"/>
</dbReference>
<dbReference type="PANTHER" id="PTHR43547:SF2">
    <property type="entry name" value="HYBRID SIGNAL TRANSDUCTION HISTIDINE KINASE C"/>
    <property type="match status" value="1"/>
</dbReference>
<dbReference type="Gene3D" id="3.30.565.10">
    <property type="entry name" value="Histidine kinase-like ATPase, C-terminal domain"/>
    <property type="match status" value="1"/>
</dbReference>
<dbReference type="SMART" id="SM00448">
    <property type="entry name" value="REC"/>
    <property type="match status" value="1"/>
</dbReference>
<dbReference type="PROSITE" id="PS50110">
    <property type="entry name" value="RESPONSE_REGULATORY"/>
    <property type="match status" value="1"/>
</dbReference>
<name>A0A6M5Z731_9BACT</name>
<dbReference type="PROSITE" id="PS50112">
    <property type="entry name" value="PAS"/>
    <property type="match status" value="2"/>
</dbReference>
<dbReference type="Gene3D" id="3.30.450.20">
    <property type="entry name" value="PAS domain"/>
    <property type="match status" value="3"/>
</dbReference>
<comment type="catalytic activity">
    <reaction evidence="1">
        <text>ATP + protein L-histidine = ADP + protein N-phospho-L-histidine.</text>
        <dbReference type="EC" id="2.7.13.3"/>
    </reaction>
</comment>
<feature type="modified residue" description="4-aspartylphosphate" evidence="6">
    <location>
        <position position="704"/>
    </location>
</feature>
<dbReference type="CDD" id="cd00082">
    <property type="entry name" value="HisKA"/>
    <property type="match status" value="1"/>
</dbReference>
<keyword evidence="13" id="KW-1185">Reference proteome</keyword>
<dbReference type="PRINTS" id="PR00344">
    <property type="entry name" value="BCTRLSENSOR"/>
</dbReference>
<dbReference type="Gene3D" id="1.10.287.130">
    <property type="match status" value="1"/>
</dbReference>
<keyword evidence="3 6" id="KW-0597">Phosphoprotein</keyword>
<dbReference type="Proteomes" id="UP000503447">
    <property type="component" value="Chromosome"/>
</dbReference>
<feature type="domain" description="PAC" evidence="11">
    <location>
        <begin position="222"/>
        <end position="273"/>
    </location>
</feature>
<evidence type="ECO:0000259" key="10">
    <source>
        <dbReference type="PROSITE" id="PS50112"/>
    </source>
</evidence>
<dbReference type="Gene3D" id="3.40.50.2300">
    <property type="match status" value="1"/>
</dbReference>
<dbReference type="Pfam" id="PF00512">
    <property type="entry name" value="HisKA"/>
    <property type="match status" value="1"/>
</dbReference>
<feature type="compositionally biased region" description="Polar residues" evidence="7">
    <location>
        <begin position="640"/>
        <end position="653"/>
    </location>
</feature>
<feature type="domain" description="PAS" evidence="10">
    <location>
        <begin position="148"/>
        <end position="219"/>
    </location>
</feature>
<organism evidence="12 13">
    <name type="scientific">Frigoriglobus tundricola</name>
    <dbReference type="NCBI Taxonomy" id="2774151"/>
    <lineage>
        <taxon>Bacteria</taxon>
        <taxon>Pseudomonadati</taxon>
        <taxon>Planctomycetota</taxon>
        <taxon>Planctomycetia</taxon>
        <taxon>Gemmatales</taxon>
        <taxon>Gemmataceae</taxon>
        <taxon>Frigoriglobus</taxon>
    </lineage>
</organism>
<dbReference type="CDD" id="cd17580">
    <property type="entry name" value="REC_2_DhkD-like"/>
    <property type="match status" value="1"/>
</dbReference>
<dbReference type="Pfam" id="PF08448">
    <property type="entry name" value="PAS_4"/>
    <property type="match status" value="1"/>
</dbReference>
<feature type="domain" description="PAS" evidence="10">
    <location>
        <begin position="13"/>
        <end position="86"/>
    </location>
</feature>
<feature type="domain" description="Histidine kinase" evidence="8">
    <location>
        <begin position="413"/>
        <end position="631"/>
    </location>
</feature>
<dbReference type="GO" id="GO:0000155">
    <property type="term" value="F:phosphorelay sensor kinase activity"/>
    <property type="evidence" value="ECO:0007669"/>
    <property type="project" value="InterPro"/>
</dbReference>
<dbReference type="NCBIfam" id="TIGR00229">
    <property type="entry name" value="sensory_box"/>
    <property type="match status" value="3"/>
</dbReference>
<protein>
    <recommendedName>
        <fullName evidence="2">histidine kinase</fullName>
        <ecNumber evidence="2">2.7.13.3</ecNumber>
    </recommendedName>
</protein>
<feature type="region of interest" description="Disordered" evidence="7">
    <location>
        <begin position="636"/>
        <end position="655"/>
    </location>
</feature>
<dbReference type="InterPro" id="IPR036097">
    <property type="entry name" value="HisK_dim/P_sf"/>
</dbReference>
<gene>
    <name evidence="12" type="ORF">FTUN_8833</name>
</gene>
<dbReference type="PROSITE" id="PS50113">
    <property type="entry name" value="PAC"/>
    <property type="match status" value="2"/>
</dbReference>
<dbReference type="AlphaFoldDB" id="A0A6M5Z731"/>
<dbReference type="SMART" id="SM00388">
    <property type="entry name" value="HisKA"/>
    <property type="match status" value="1"/>
</dbReference>
<evidence type="ECO:0000256" key="7">
    <source>
        <dbReference type="SAM" id="MobiDB-lite"/>
    </source>
</evidence>
<dbReference type="SUPFAM" id="SSF55874">
    <property type="entry name" value="ATPase domain of HSP90 chaperone/DNA topoisomerase II/histidine kinase"/>
    <property type="match status" value="1"/>
</dbReference>
<evidence type="ECO:0000259" key="8">
    <source>
        <dbReference type="PROSITE" id="PS50109"/>
    </source>
</evidence>
<dbReference type="Pfam" id="PF00072">
    <property type="entry name" value="Response_reg"/>
    <property type="match status" value="1"/>
</dbReference>
<dbReference type="SUPFAM" id="SSF47384">
    <property type="entry name" value="Homodimeric domain of signal transducing histidine kinase"/>
    <property type="match status" value="1"/>
</dbReference>
<dbReference type="SMART" id="SM00091">
    <property type="entry name" value="PAS"/>
    <property type="match status" value="3"/>
</dbReference>
<dbReference type="Pfam" id="PF02518">
    <property type="entry name" value="HATPase_c"/>
    <property type="match status" value="1"/>
</dbReference>
<dbReference type="EC" id="2.7.13.3" evidence="2"/>
<evidence type="ECO:0000256" key="2">
    <source>
        <dbReference type="ARBA" id="ARBA00012438"/>
    </source>
</evidence>
<dbReference type="InterPro" id="IPR000700">
    <property type="entry name" value="PAS-assoc_C"/>
</dbReference>
<evidence type="ECO:0000256" key="4">
    <source>
        <dbReference type="ARBA" id="ARBA00022679"/>
    </source>
</evidence>
<dbReference type="InterPro" id="IPR005467">
    <property type="entry name" value="His_kinase_dom"/>
</dbReference>
<dbReference type="InterPro" id="IPR000014">
    <property type="entry name" value="PAS"/>
</dbReference>
<dbReference type="SUPFAM" id="SSF52172">
    <property type="entry name" value="CheY-like"/>
    <property type="match status" value="1"/>
</dbReference>
<evidence type="ECO:0000256" key="3">
    <source>
        <dbReference type="ARBA" id="ARBA00022553"/>
    </source>
</evidence>
<evidence type="ECO:0000256" key="1">
    <source>
        <dbReference type="ARBA" id="ARBA00000085"/>
    </source>
</evidence>
<dbReference type="PROSITE" id="PS50109">
    <property type="entry name" value="HIS_KIN"/>
    <property type="match status" value="1"/>
</dbReference>
<keyword evidence="5" id="KW-0418">Kinase</keyword>
<dbReference type="InterPro" id="IPR004358">
    <property type="entry name" value="Sig_transdc_His_kin-like_C"/>
</dbReference>
<evidence type="ECO:0000313" key="13">
    <source>
        <dbReference type="Proteomes" id="UP000503447"/>
    </source>
</evidence>
<proteinExistence type="predicted"/>
<dbReference type="InterPro" id="IPR035965">
    <property type="entry name" value="PAS-like_dom_sf"/>
</dbReference>
<dbReference type="FunFam" id="3.30.565.10:FF:000006">
    <property type="entry name" value="Sensor histidine kinase WalK"/>
    <property type="match status" value="1"/>
</dbReference>
<dbReference type="InterPro" id="IPR011006">
    <property type="entry name" value="CheY-like_superfamily"/>
</dbReference>